<dbReference type="Gene3D" id="2.60.120.1140">
    <property type="entry name" value="Protein of unknown function DUF192"/>
    <property type="match status" value="1"/>
</dbReference>
<evidence type="ECO:0008006" key="3">
    <source>
        <dbReference type="Google" id="ProtNLM"/>
    </source>
</evidence>
<dbReference type="EMBL" id="MGIR01000001">
    <property type="protein sequence ID" value="OGM91748.1"/>
    <property type="molecule type" value="Genomic_DNA"/>
</dbReference>
<sequence length="136" mass="15172">MKIPVIILAGVVAAGLSASLFLEKRGECVEVKVEIADTPEARQLGLSGREVLDENEGMLFIHETPGSYGYWMKDMNFPLDIVWLGEDMKIIGAMENVLPESYPEAFYPPQPVRYALEVNAGWVKKNNIQTGNKICR</sequence>
<comment type="caution">
    <text evidence="1">The sequence shown here is derived from an EMBL/GenBank/DDBJ whole genome shotgun (WGS) entry which is preliminary data.</text>
</comment>
<accession>A0A1F8DV73</accession>
<dbReference type="AlphaFoldDB" id="A0A1F8DV73"/>
<organism evidence="1 2">
    <name type="scientific">Candidatus Wolfebacteria bacterium RIFCSPLOWO2_01_FULL_45_19</name>
    <dbReference type="NCBI Taxonomy" id="1802557"/>
    <lineage>
        <taxon>Bacteria</taxon>
        <taxon>Candidatus Wolfeibacteriota</taxon>
    </lineage>
</organism>
<dbReference type="InterPro" id="IPR003795">
    <property type="entry name" value="DUF192"/>
</dbReference>
<gene>
    <name evidence="1" type="ORF">A3A20_02330</name>
</gene>
<dbReference type="Pfam" id="PF02643">
    <property type="entry name" value="DUF192"/>
    <property type="match status" value="1"/>
</dbReference>
<evidence type="ECO:0000313" key="1">
    <source>
        <dbReference type="EMBL" id="OGM91748.1"/>
    </source>
</evidence>
<dbReference type="PANTHER" id="PTHR37953:SF1">
    <property type="entry name" value="UPF0127 PROTEIN MJ1496"/>
    <property type="match status" value="1"/>
</dbReference>
<protein>
    <recommendedName>
        <fullName evidence="3">DUF192 domain-containing protein</fullName>
    </recommendedName>
</protein>
<dbReference type="InterPro" id="IPR038695">
    <property type="entry name" value="Saro_0823-like_sf"/>
</dbReference>
<reference evidence="1 2" key="1">
    <citation type="journal article" date="2016" name="Nat. Commun.">
        <title>Thousands of microbial genomes shed light on interconnected biogeochemical processes in an aquifer system.</title>
        <authorList>
            <person name="Anantharaman K."/>
            <person name="Brown C.T."/>
            <person name="Hug L.A."/>
            <person name="Sharon I."/>
            <person name="Castelle C.J."/>
            <person name="Probst A.J."/>
            <person name="Thomas B.C."/>
            <person name="Singh A."/>
            <person name="Wilkins M.J."/>
            <person name="Karaoz U."/>
            <person name="Brodie E.L."/>
            <person name="Williams K.H."/>
            <person name="Hubbard S.S."/>
            <person name="Banfield J.F."/>
        </authorList>
    </citation>
    <scope>NUCLEOTIDE SEQUENCE [LARGE SCALE GENOMIC DNA]</scope>
</reference>
<proteinExistence type="predicted"/>
<evidence type="ECO:0000313" key="2">
    <source>
        <dbReference type="Proteomes" id="UP000178946"/>
    </source>
</evidence>
<name>A0A1F8DV73_9BACT</name>
<dbReference type="Proteomes" id="UP000178946">
    <property type="component" value="Unassembled WGS sequence"/>
</dbReference>
<dbReference type="PANTHER" id="PTHR37953">
    <property type="entry name" value="UPF0127 PROTEIN MJ1496"/>
    <property type="match status" value="1"/>
</dbReference>